<dbReference type="EMBL" id="JABWDY010010381">
    <property type="protein sequence ID" value="KAF5200711.1"/>
    <property type="molecule type" value="Genomic_DNA"/>
</dbReference>
<protein>
    <submittedName>
        <fullName evidence="2">Uncharacterized protein</fullName>
    </submittedName>
</protein>
<keyword evidence="3" id="KW-1185">Reference proteome</keyword>
<evidence type="ECO:0000256" key="1">
    <source>
        <dbReference type="SAM" id="MobiDB-lite"/>
    </source>
</evidence>
<feature type="region of interest" description="Disordered" evidence="1">
    <location>
        <begin position="1"/>
        <end position="21"/>
    </location>
</feature>
<proteinExistence type="predicted"/>
<evidence type="ECO:0000313" key="2">
    <source>
        <dbReference type="EMBL" id="KAF5200711.1"/>
    </source>
</evidence>
<evidence type="ECO:0000313" key="3">
    <source>
        <dbReference type="Proteomes" id="UP000554482"/>
    </source>
</evidence>
<comment type="caution">
    <text evidence="2">The sequence shown here is derived from an EMBL/GenBank/DDBJ whole genome shotgun (WGS) entry which is preliminary data.</text>
</comment>
<dbReference type="Proteomes" id="UP000554482">
    <property type="component" value="Unassembled WGS sequence"/>
</dbReference>
<accession>A0A7J6WTH5</accession>
<reference evidence="2 3" key="1">
    <citation type="submission" date="2020-06" db="EMBL/GenBank/DDBJ databases">
        <title>Transcriptomic and genomic resources for Thalictrum thalictroides and T. hernandezii: Facilitating candidate gene discovery in an emerging model plant lineage.</title>
        <authorList>
            <person name="Arias T."/>
            <person name="Riano-Pachon D.M."/>
            <person name="Di Stilio V.S."/>
        </authorList>
    </citation>
    <scope>NUCLEOTIDE SEQUENCE [LARGE SCALE GENOMIC DNA]</scope>
    <source>
        <strain evidence="3">cv. WT478/WT964</strain>
        <tissue evidence="2">Leaves</tissue>
    </source>
</reference>
<sequence length="66" mass="7556">MKESLKATRGRQSRSAEVEDQDYLAGKQSREWMFITLACELLIASVKKTCPMILKRNDIASSRYVC</sequence>
<gene>
    <name evidence="2" type="ORF">FRX31_009704</name>
</gene>
<organism evidence="2 3">
    <name type="scientific">Thalictrum thalictroides</name>
    <name type="common">Rue-anemone</name>
    <name type="synonym">Anemone thalictroides</name>
    <dbReference type="NCBI Taxonomy" id="46969"/>
    <lineage>
        <taxon>Eukaryota</taxon>
        <taxon>Viridiplantae</taxon>
        <taxon>Streptophyta</taxon>
        <taxon>Embryophyta</taxon>
        <taxon>Tracheophyta</taxon>
        <taxon>Spermatophyta</taxon>
        <taxon>Magnoliopsida</taxon>
        <taxon>Ranunculales</taxon>
        <taxon>Ranunculaceae</taxon>
        <taxon>Thalictroideae</taxon>
        <taxon>Thalictrum</taxon>
    </lineage>
</organism>
<name>A0A7J6WTH5_THATH</name>
<dbReference type="AlphaFoldDB" id="A0A7J6WTH5"/>